<dbReference type="InterPro" id="IPR001078">
    <property type="entry name" value="2-oxoacid_DH_actylTfrase"/>
</dbReference>
<dbReference type="CDD" id="cd00821">
    <property type="entry name" value="PH"/>
    <property type="match status" value="1"/>
</dbReference>
<dbReference type="PROSITE" id="PS50003">
    <property type="entry name" value="PH_DOMAIN"/>
    <property type="match status" value="1"/>
</dbReference>
<dbReference type="GO" id="GO:0008289">
    <property type="term" value="F:lipid binding"/>
    <property type="evidence" value="ECO:0007669"/>
    <property type="project" value="InterPro"/>
</dbReference>
<dbReference type="GO" id="GO:0016746">
    <property type="term" value="F:acyltransferase activity"/>
    <property type="evidence" value="ECO:0007669"/>
    <property type="project" value="InterPro"/>
</dbReference>
<dbReference type="SUPFAM" id="SSF55961">
    <property type="entry name" value="Bet v1-like"/>
    <property type="match status" value="2"/>
</dbReference>
<dbReference type="SMART" id="SM00233">
    <property type="entry name" value="PH"/>
    <property type="match status" value="1"/>
</dbReference>
<feature type="domain" description="PH" evidence="3">
    <location>
        <begin position="8"/>
        <end position="103"/>
    </location>
</feature>
<dbReference type="InterPro" id="IPR002913">
    <property type="entry name" value="START_lipid-bd_dom"/>
</dbReference>
<accession>A0AAV0UAX0</accession>
<evidence type="ECO:0000313" key="5">
    <source>
        <dbReference type="EMBL" id="CAI5732610.1"/>
    </source>
</evidence>
<comment type="subcellular location">
    <subcellularLocation>
        <location evidence="1">Endoplasmic reticulum</location>
    </subcellularLocation>
</comment>
<evidence type="ECO:0000259" key="3">
    <source>
        <dbReference type="PROSITE" id="PS50003"/>
    </source>
</evidence>
<dbReference type="SUPFAM" id="SSF52777">
    <property type="entry name" value="CoA-dependent acyltransferases"/>
    <property type="match status" value="1"/>
</dbReference>
<dbReference type="Pfam" id="PF00198">
    <property type="entry name" value="2-oxoacid_dh"/>
    <property type="match status" value="1"/>
</dbReference>
<feature type="domain" description="START" evidence="4">
    <location>
        <begin position="153"/>
        <end position="333"/>
    </location>
</feature>
<dbReference type="SUPFAM" id="SSF50729">
    <property type="entry name" value="PH domain-like"/>
    <property type="match status" value="1"/>
</dbReference>
<dbReference type="Pfam" id="PF00169">
    <property type="entry name" value="PH"/>
    <property type="match status" value="1"/>
</dbReference>
<organism evidence="5 6">
    <name type="scientific">Peronospora destructor</name>
    <dbReference type="NCBI Taxonomy" id="86335"/>
    <lineage>
        <taxon>Eukaryota</taxon>
        <taxon>Sar</taxon>
        <taxon>Stramenopiles</taxon>
        <taxon>Oomycota</taxon>
        <taxon>Peronosporomycetes</taxon>
        <taxon>Peronosporales</taxon>
        <taxon>Peronosporaceae</taxon>
        <taxon>Peronospora</taxon>
    </lineage>
</organism>
<dbReference type="InterPro" id="IPR051213">
    <property type="entry name" value="START_lipid_transfer"/>
</dbReference>
<dbReference type="PANTHER" id="PTHR19308:SF56">
    <property type="entry name" value="START DOMAIN-CONTAINING PROTEIN"/>
    <property type="match status" value="1"/>
</dbReference>
<gene>
    <name evidence="5" type="ORF">PDE001_LOCUS5156</name>
</gene>
<protein>
    <submittedName>
        <fullName evidence="5">Uncharacterized protein</fullName>
    </submittedName>
</protein>
<evidence type="ECO:0000256" key="2">
    <source>
        <dbReference type="ARBA" id="ARBA00022824"/>
    </source>
</evidence>
<dbReference type="PANTHER" id="PTHR19308">
    <property type="entry name" value="PHOSPHATIDYLCHOLINE TRANSFER PROTEIN"/>
    <property type="match status" value="1"/>
</dbReference>
<dbReference type="Proteomes" id="UP001162029">
    <property type="component" value="Unassembled WGS sequence"/>
</dbReference>
<dbReference type="CDD" id="cd00177">
    <property type="entry name" value="START"/>
    <property type="match status" value="2"/>
</dbReference>
<sequence length="971" mass="107652">MEIKSSSFLRKTGHLYKKTRVSHTWRLRFFSLENNVLYSFKLEGDVVPQRSLMLTNCHVHATKNQKLYSFRISHPKTSKVYDLATTLPSHMEKWIHTLLQAASLVQNGNAIAQELTLSRHSGSCLDNSSVRELINVPGAAIPNVYRDRMERLLAEFIVYARDDSDGWQFQIEQRGVQVYVRRASGLGVLKGVGYIAQHPYKVLELVLDFSRRHTYDPQLLAMQRVHVFNGHTWVDHLTSKAVFPAAARDFVNLTHWRVLADGSILIVTTYAEDDTFVTNQKPHIVRSNNIMTGFLITPNEDYTGVNVTYVTKVDVKEGISASLQIKMLIKQAFVVDRLRKVLDENKSPRQCERVTNATLFGISATDCVEKEKEAYAMRLQSTEAQDQNGHGKSLSSGRPIVVPEEGFPVVSEEYSEIIEKAVARMEAELNDETSWDFIGDKDGVKAYTKVDGSLTAAKGVGFLPYHPRVIWDQFIDATKRKLVDHQLALGRNLKTLDTQTNIDYLEYKPIFVIAGRDFCNLVHWRVLPGGTIIVVVQSIEDLELCPLKEPKVVRGDLHLACTKIVPNAAYDGAMVTTMVKTDLKGSIPARIAGKVAAELPFVISRMGEIIKARRDLAYVAAQGKLTNTVFELSNKRSLSSGSVKTVRSSIINGVVGSRNLDTSLSDSATPQFSGNPLRIDTFSRTSGGKVSKTQVSRPETTGVSVEVMDYIKTGKNAMSDVTVCVIQFGGVILALKSVGLSTAIHSVRAEKNSDWHLTATHIVLRALGKVLSMAPSMNGHLVFGSYYPASTVDISCLVALGDGKDFGVCRLREIDKMNLHDVCNCLRGVTTKMCSGQGDRNRSMSFLPTWIIRLMRNVFGWLGGACGVRIPQVGIEPFMFGSCMVTSVGMMGLNMAFFPITLYSQVPLLVNIGSILDKAVVVNGKVEVRPMLTLATTIDHRYADGPEVARMVKSLKEFVENPNLLEDIHGT</sequence>
<dbReference type="InterPro" id="IPR011993">
    <property type="entry name" value="PH-like_dom_sf"/>
</dbReference>
<comment type="caution">
    <text evidence="5">The sequence shown here is derived from an EMBL/GenBank/DDBJ whole genome shotgun (WGS) entry which is preliminary data.</text>
</comment>
<evidence type="ECO:0000313" key="6">
    <source>
        <dbReference type="Proteomes" id="UP001162029"/>
    </source>
</evidence>
<dbReference type="Pfam" id="PF01852">
    <property type="entry name" value="START"/>
    <property type="match status" value="2"/>
</dbReference>
<dbReference type="Gene3D" id="2.30.29.30">
    <property type="entry name" value="Pleckstrin-homology domain (PH domain)/Phosphotyrosine-binding domain (PTB)"/>
    <property type="match status" value="1"/>
</dbReference>
<dbReference type="Gene3D" id="3.30.559.10">
    <property type="entry name" value="Chloramphenicol acetyltransferase-like domain"/>
    <property type="match status" value="1"/>
</dbReference>
<dbReference type="EMBL" id="CANTFM010000976">
    <property type="protein sequence ID" value="CAI5732610.1"/>
    <property type="molecule type" value="Genomic_DNA"/>
</dbReference>
<evidence type="ECO:0000256" key="1">
    <source>
        <dbReference type="ARBA" id="ARBA00004240"/>
    </source>
</evidence>
<proteinExistence type="predicted"/>
<feature type="domain" description="START" evidence="4">
    <location>
        <begin position="431"/>
        <end position="590"/>
    </location>
</feature>
<dbReference type="SMART" id="SM00234">
    <property type="entry name" value="START"/>
    <property type="match status" value="1"/>
</dbReference>
<dbReference type="AlphaFoldDB" id="A0AAV0UAX0"/>
<keyword evidence="2" id="KW-0256">Endoplasmic reticulum</keyword>
<evidence type="ECO:0000259" key="4">
    <source>
        <dbReference type="PROSITE" id="PS50848"/>
    </source>
</evidence>
<dbReference type="InterPro" id="IPR001849">
    <property type="entry name" value="PH_domain"/>
</dbReference>
<dbReference type="Gene3D" id="3.30.530.20">
    <property type="match status" value="2"/>
</dbReference>
<name>A0AAV0UAX0_9STRA</name>
<dbReference type="GO" id="GO:0005783">
    <property type="term" value="C:endoplasmic reticulum"/>
    <property type="evidence" value="ECO:0007669"/>
    <property type="project" value="UniProtKB-SubCell"/>
</dbReference>
<dbReference type="InterPro" id="IPR023393">
    <property type="entry name" value="START-like_dom_sf"/>
</dbReference>
<dbReference type="InterPro" id="IPR023213">
    <property type="entry name" value="CAT-like_dom_sf"/>
</dbReference>
<keyword evidence="6" id="KW-1185">Reference proteome</keyword>
<reference evidence="5" key="1">
    <citation type="submission" date="2022-12" db="EMBL/GenBank/DDBJ databases">
        <authorList>
            <person name="Webb A."/>
        </authorList>
    </citation>
    <scope>NUCLEOTIDE SEQUENCE</scope>
    <source>
        <strain evidence="5">Pd1</strain>
    </source>
</reference>
<dbReference type="PROSITE" id="PS50848">
    <property type="entry name" value="START"/>
    <property type="match status" value="2"/>
</dbReference>